<evidence type="ECO:0000256" key="1">
    <source>
        <dbReference type="ARBA" id="ARBA00004138"/>
    </source>
</evidence>
<organism evidence="11 12">
    <name type="scientific">Sipha flava</name>
    <name type="common">yellow sugarcane aphid</name>
    <dbReference type="NCBI Taxonomy" id="143950"/>
    <lineage>
        <taxon>Eukaryota</taxon>
        <taxon>Metazoa</taxon>
        <taxon>Ecdysozoa</taxon>
        <taxon>Arthropoda</taxon>
        <taxon>Hexapoda</taxon>
        <taxon>Insecta</taxon>
        <taxon>Pterygota</taxon>
        <taxon>Neoptera</taxon>
        <taxon>Paraneoptera</taxon>
        <taxon>Hemiptera</taxon>
        <taxon>Sternorrhyncha</taxon>
        <taxon>Aphidomorpha</taxon>
        <taxon>Aphidoidea</taxon>
        <taxon>Aphididae</taxon>
        <taxon>Sipha</taxon>
    </lineage>
</organism>
<dbReference type="PANTHER" id="PTHR15722">
    <property type="entry name" value="IFT140/172-RELATED"/>
    <property type="match status" value="1"/>
</dbReference>
<evidence type="ECO:0000256" key="6">
    <source>
        <dbReference type="ARBA" id="ARBA00023069"/>
    </source>
</evidence>
<protein>
    <submittedName>
        <fullName evidence="12">Intraflagellar transport protein 172 homolog isoform X1</fullName>
    </submittedName>
</protein>
<dbReference type="GO" id="GO:0030992">
    <property type="term" value="C:intraciliary transport particle B"/>
    <property type="evidence" value="ECO:0007669"/>
    <property type="project" value="TreeGrafter"/>
</dbReference>
<reference evidence="12" key="1">
    <citation type="submission" date="2025-08" db="UniProtKB">
        <authorList>
            <consortium name="RefSeq"/>
        </authorList>
    </citation>
    <scope>IDENTIFICATION</scope>
    <source>
        <tissue evidence="12">Whole body</tissue>
    </source>
</reference>
<accession>A0A8B8FRB5</accession>
<proteinExistence type="inferred from homology"/>
<evidence type="ECO:0000256" key="5">
    <source>
        <dbReference type="ARBA" id="ARBA00022803"/>
    </source>
</evidence>
<dbReference type="Gene3D" id="2.130.10.10">
    <property type="entry name" value="YVTN repeat-like/Quinoprotein amine dehydrogenase"/>
    <property type="match status" value="2"/>
</dbReference>
<dbReference type="SUPFAM" id="SSF50978">
    <property type="entry name" value="WD40 repeat-like"/>
    <property type="match status" value="2"/>
</dbReference>
<evidence type="ECO:0000256" key="8">
    <source>
        <dbReference type="ARBA" id="ARBA00038130"/>
    </source>
</evidence>
<evidence type="ECO:0000313" key="11">
    <source>
        <dbReference type="Proteomes" id="UP000694846"/>
    </source>
</evidence>
<dbReference type="InterPro" id="IPR016024">
    <property type="entry name" value="ARM-type_fold"/>
</dbReference>
<keyword evidence="7" id="KW-0966">Cell projection</keyword>
<evidence type="ECO:0000259" key="10">
    <source>
        <dbReference type="Pfam" id="PF24762"/>
    </source>
</evidence>
<evidence type="ECO:0000256" key="4">
    <source>
        <dbReference type="ARBA" id="ARBA00022737"/>
    </source>
</evidence>
<dbReference type="InterPro" id="IPR015943">
    <property type="entry name" value="WD40/YVTN_repeat-like_dom_sf"/>
</dbReference>
<keyword evidence="11" id="KW-1185">Reference proteome</keyword>
<dbReference type="InterPro" id="IPR036322">
    <property type="entry name" value="WD40_repeat_dom_sf"/>
</dbReference>
<dbReference type="Gene3D" id="1.25.40.470">
    <property type="match status" value="3"/>
</dbReference>
<evidence type="ECO:0000256" key="2">
    <source>
        <dbReference type="ARBA" id="ARBA00022473"/>
    </source>
</evidence>
<evidence type="ECO:0000259" key="9">
    <source>
        <dbReference type="Pfam" id="PF23387"/>
    </source>
</evidence>
<dbReference type="InterPro" id="IPR056157">
    <property type="entry name" value="TPR_IFT80_172_dom"/>
</dbReference>
<dbReference type="OrthoDB" id="2186662at2759"/>
<evidence type="ECO:0000313" key="12">
    <source>
        <dbReference type="RefSeq" id="XP_025413021.1"/>
    </source>
</evidence>
<dbReference type="CTD" id="38282"/>
<dbReference type="GO" id="GO:0036064">
    <property type="term" value="C:ciliary basal body"/>
    <property type="evidence" value="ECO:0007669"/>
    <property type="project" value="TreeGrafter"/>
</dbReference>
<dbReference type="SUPFAM" id="SSF48371">
    <property type="entry name" value="ARM repeat"/>
    <property type="match status" value="1"/>
</dbReference>
<dbReference type="Pfam" id="PF24762">
    <property type="entry name" value="TPR_IF140-IFT172"/>
    <property type="match status" value="1"/>
</dbReference>
<evidence type="ECO:0000256" key="7">
    <source>
        <dbReference type="ARBA" id="ARBA00023273"/>
    </source>
</evidence>
<sequence length="1768" mass="200332">MKLKHLQSLTQQTEDGPYQVLAATWSPNNQKLAVCNNDRVVFLFDEDGVKRDKFPTKPAEHGAGRKSYTVKGLAFSPDSTRIAVGQTDNMVFVYKIGDSWGAKKVICNKFGTQSPVTCMLWMSEGPIIYGQLDGKIRAAHYKSNKSQTLYATGSYVVSLASNTRGTAFISGHADGSIVRYTITEGSTIEQQGRVAVHPVPPYALSWASGYIIAAGCDFSVQFYDQNGRSSKQFDYSPDCGCPDQKEFTIACSSPSGQAVIVGSFNRLRLYSWSPSKLIWEEETAMHVPNMYTVTALAWKRDGSRIVCGTLCGCVELFESVIKRNIWKNKFEMTYVGPSQVLVKPLTNNKENESSNGVILKSQYGHEIEDVRVMGEDRYLIGRTRDTLLLGDMERNLLSEVVWPYSERNEKFYFENPNVCMIFNCGELTLVEYGNDQILATVRTEFVNPHLISVRLNERKQFNSNEENKKLAYLLDLKTICIVDLVVGVVDLQIGHGSKIDWLELNETGHKLLFRDKNATLTLLDARTGHKEILLNGCSFVQWVIGSDVVVAQGRQGACVWYNIDTPDRVTVLTVIGDVMSVDRISGKTTIRCQEGERHYTYDLDERLVEFGTAVHDSDFGRAILYLESLEDSDDHQYEVDGMWQNLSDIGLQLMNLPVAARCLAGVGDYCKAWYLQETYKLAEKFAKENNCDGMDCPEVWARIAVLNGQTQAAEVLYLEQNQVEKAIEMYLSLYKWENAISLAESKNRPDVDELKLRYHAWLLETYQEEKAAEIEEIEGDKRTALQLYMKAGLVSKAARLVQDDPELLADDTIVEKVLSGLLRLENYQVAGELCQSQGNQSKAMEFYCKGNIYTKAVELARFVSPANVVSLEEKWGDFLVSQKQQDAAISHYIEAGNTVKALEAAIGAKQWKKSMQIMQVIEDKTLVTKYGAHLAEHFKTVNDLKTAEKLYMECGMHKEAIQLYLETGNWKKAHKLLKDYPALMGLEGELEAYGKKLENTGRIKEAEKLYLALDKVDLAIDMYKNIQRYDEMMSLVSKYHSDLVSTTHIHLAHECESRGNYRAAENHFVQAGEWKLAVKMYRSLDMWEEAYKIAKNNGGEHAAEQVAFLWAKSLGGDSAIKLLNRLGLLNECIDHACDSYQFDFAFELARSGDAERLSEVHYKYALVLEDDGKFQEAEKHFIAGMKPKEAVLMYTHNQDWDNAERVAEQHDKSAVSDVLMSRAKVEFEAANYPRFEALMLRCHKPELIIKQYQEKGMWVEALKSCREYLPAKLDEVQAEYDRECGARVSRDINSLFVQASQWEQNGEFKTAVDCLLKVTSANCKDDRIISKTLNEATRMTLKYLDGEECTDAAKKLGPRLMECEEYLLAAKVFMCADMMKEAIDAFIAGDYWSKARQLSSELDPSFERYVLECYKDHMKREGKPEQLLADMDVEEALDMLSAQGKWSKCLDVARSHGQVVLHKYIALYATDLIREGNAIEALNLYTQYGAPAFPQNFNIYRRIALDVFGKRGMEKEESYDIWAKLRDMFFKLTESVANQTDSDCGKEFEKYTFVCHLYAVRCAFADISSLGTLVVKVLVALLRYTDIIPADKAYYEAGIAARDSKRNAEAFVFLNHYLDITDAITDGQNEMIDDDTDLQGADFPTNVPLPQTMYVDNEEHEQIKEWILTNAMDRDISQSLPLDQRSLYPSNLTSPDGGMYPVCIISGWPVIDSKKSYSVTFENGRMANKDDWTKVMTVSKTVQSSAVKQTLEFIAKWCGPPVQQYSFH</sequence>
<comment type="subcellular location">
    <subcellularLocation>
        <location evidence="1">Cell projection</location>
        <location evidence="1">Cilium</location>
    </subcellularLocation>
</comment>
<comment type="similarity">
    <text evidence="8">Belongs to the IFT172 family.</text>
</comment>
<gene>
    <name evidence="12" type="primary">LOC112685382</name>
</gene>
<feature type="domain" description="IFT80/172/WDR35 TPR" evidence="9">
    <location>
        <begin position="642"/>
        <end position="776"/>
    </location>
</feature>
<dbReference type="GeneID" id="112685382"/>
<dbReference type="Proteomes" id="UP000694846">
    <property type="component" value="Unplaced"/>
</dbReference>
<keyword evidence="2" id="KW-0217">Developmental protein</keyword>
<keyword evidence="4" id="KW-0677">Repeat</keyword>
<dbReference type="InterPro" id="IPR001680">
    <property type="entry name" value="WD40_rpt"/>
</dbReference>
<dbReference type="Pfam" id="PF23387">
    <property type="entry name" value="TPR_IFT80_172"/>
    <property type="match status" value="1"/>
</dbReference>
<dbReference type="RefSeq" id="XP_025413021.1">
    <property type="nucleotide sequence ID" value="XM_025557236.1"/>
</dbReference>
<dbReference type="GO" id="GO:0042073">
    <property type="term" value="P:intraciliary transport"/>
    <property type="evidence" value="ECO:0007669"/>
    <property type="project" value="TreeGrafter"/>
</dbReference>
<dbReference type="Pfam" id="PF00400">
    <property type="entry name" value="WD40"/>
    <property type="match status" value="1"/>
</dbReference>
<dbReference type="InterPro" id="IPR056168">
    <property type="entry name" value="TPR_IF140/IFT172/WDR19"/>
</dbReference>
<name>A0A8B8FRB5_9HEMI</name>
<evidence type="ECO:0000256" key="3">
    <source>
        <dbReference type="ARBA" id="ARBA00022574"/>
    </source>
</evidence>
<keyword evidence="5" id="KW-0802">TPR repeat</keyword>
<dbReference type="GO" id="GO:0005930">
    <property type="term" value="C:axoneme"/>
    <property type="evidence" value="ECO:0007669"/>
    <property type="project" value="TreeGrafter"/>
</dbReference>
<dbReference type="SMART" id="SM00320">
    <property type="entry name" value="WD40"/>
    <property type="match status" value="6"/>
</dbReference>
<keyword evidence="6" id="KW-0969">Cilium</keyword>
<keyword evidence="3" id="KW-0853">WD repeat</keyword>
<dbReference type="PANTHER" id="PTHR15722:SF2">
    <property type="entry name" value="INTRAFLAGELLAR TRANSPORT PROTEIN 172 HOMOLOG"/>
    <property type="match status" value="1"/>
</dbReference>
<feature type="domain" description="IF140/IFT172/WDR19 TPR" evidence="10">
    <location>
        <begin position="994"/>
        <end position="1191"/>
    </location>
</feature>